<feature type="region of interest" description="Disordered" evidence="2">
    <location>
        <begin position="701"/>
        <end position="751"/>
    </location>
</feature>
<feature type="compositionally biased region" description="Low complexity" evidence="2">
    <location>
        <begin position="399"/>
        <end position="408"/>
    </location>
</feature>
<feature type="coiled-coil region" evidence="1">
    <location>
        <begin position="551"/>
        <end position="662"/>
    </location>
</feature>
<dbReference type="OrthoDB" id="10011458at2759"/>
<dbReference type="CTD" id="54875"/>
<dbReference type="GeneID" id="110985892"/>
<organism evidence="3 4">
    <name type="scientific">Acanthaster planci</name>
    <name type="common">Crown-of-thorns starfish</name>
    <dbReference type="NCBI Taxonomy" id="133434"/>
    <lineage>
        <taxon>Eukaryota</taxon>
        <taxon>Metazoa</taxon>
        <taxon>Echinodermata</taxon>
        <taxon>Eleutherozoa</taxon>
        <taxon>Asterozoa</taxon>
        <taxon>Asteroidea</taxon>
        <taxon>Valvatacea</taxon>
        <taxon>Valvatida</taxon>
        <taxon>Acanthasteridae</taxon>
        <taxon>Acanthaster</taxon>
    </lineage>
</organism>
<name>A0A8B7ZDV7_ACAPL</name>
<reference evidence="4" key="1">
    <citation type="submission" date="2025-08" db="UniProtKB">
        <authorList>
            <consortium name="RefSeq"/>
        </authorList>
    </citation>
    <scope>IDENTIFICATION</scope>
</reference>
<dbReference type="PANTHER" id="PTHR18957:SF0">
    <property type="entry name" value="CENTLEIN"/>
    <property type="match status" value="1"/>
</dbReference>
<feature type="compositionally biased region" description="Basic and acidic residues" evidence="2">
    <location>
        <begin position="1218"/>
        <end position="1234"/>
    </location>
</feature>
<protein>
    <submittedName>
        <fullName evidence="4">Centlein-like isoform X1</fullName>
    </submittedName>
</protein>
<proteinExistence type="predicted"/>
<feature type="coiled-coil region" evidence="1">
    <location>
        <begin position="869"/>
        <end position="1002"/>
    </location>
</feature>
<dbReference type="GO" id="GO:0005814">
    <property type="term" value="C:centriole"/>
    <property type="evidence" value="ECO:0007669"/>
    <property type="project" value="TreeGrafter"/>
</dbReference>
<evidence type="ECO:0000256" key="2">
    <source>
        <dbReference type="SAM" id="MobiDB-lite"/>
    </source>
</evidence>
<dbReference type="PANTHER" id="PTHR18957">
    <property type="entry name" value="CENTLEIN"/>
    <property type="match status" value="1"/>
</dbReference>
<feature type="coiled-coil region" evidence="1">
    <location>
        <begin position="70"/>
        <end position="255"/>
    </location>
</feature>
<dbReference type="RefSeq" id="XP_022103025.1">
    <property type="nucleotide sequence ID" value="XM_022247333.1"/>
</dbReference>
<keyword evidence="3" id="KW-1185">Reference proteome</keyword>
<feature type="compositionally biased region" description="Polar residues" evidence="2">
    <location>
        <begin position="709"/>
        <end position="732"/>
    </location>
</feature>
<dbReference type="GO" id="GO:0005813">
    <property type="term" value="C:centrosome"/>
    <property type="evidence" value="ECO:0007669"/>
    <property type="project" value="TreeGrafter"/>
</dbReference>
<feature type="coiled-coil region" evidence="1">
    <location>
        <begin position="302"/>
        <end position="336"/>
    </location>
</feature>
<gene>
    <name evidence="4" type="primary">LOC110985892</name>
</gene>
<keyword evidence="1" id="KW-0175">Coiled coil</keyword>
<dbReference type="KEGG" id="aplc:110985892"/>
<feature type="region of interest" description="Disordered" evidence="2">
    <location>
        <begin position="1165"/>
        <end position="1186"/>
    </location>
</feature>
<dbReference type="OMA" id="EYFTIMK"/>
<evidence type="ECO:0000313" key="3">
    <source>
        <dbReference type="Proteomes" id="UP000694845"/>
    </source>
</evidence>
<feature type="region of interest" description="Disordered" evidence="2">
    <location>
        <begin position="1209"/>
        <end position="1234"/>
    </location>
</feature>
<dbReference type="Proteomes" id="UP000694845">
    <property type="component" value="Unplaced"/>
</dbReference>
<feature type="region of interest" description="Disordered" evidence="2">
    <location>
        <begin position="384"/>
        <end position="416"/>
    </location>
</feature>
<dbReference type="AlphaFoldDB" id="A0A8B7ZDV7"/>
<feature type="coiled-coil region" evidence="1">
    <location>
        <begin position="1123"/>
        <end position="1150"/>
    </location>
</feature>
<accession>A0A8B7ZDV7</accession>
<feature type="region of interest" description="Disordered" evidence="2">
    <location>
        <begin position="482"/>
        <end position="506"/>
    </location>
</feature>
<evidence type="ECO:0000313" key="4">
    <source>
        <dbReference type="RefSeq" id="XP_022103025.1"/>
    </source>
</evidence>
<dbReference type="InterPro" id="IPR038810">
    <property type="entry name" value="CNTLN"/>
</dbReference>
<sequence length="1276" mass="147862">MTSSELSQLQAQNRALSEELSQCQADKEFVWSLWKRLQVANPDVTQAISLVVQREKEKAELKDRKVLEILQIKDDRIAELERLLSQQQDELKGFVSRKIEVDDEKKKFQKENQLLKEKQLQLEQLLQSKDVRLKNTEVINKETLEKLQNEKKECERQITSVTIELEKEKQSTIRLQATNLDFQNKIKDLEKDIEAITQTAQKAAREEDGHLQKMKELEGTVRRLQEELRKKRSELVEQQKESSKLRKEISDIQTTNSKAMEHANQQADVIQQLQTLQFDTQKVLKNQEDAHKIEVSSFQMTYQELQSRYKASRTSEQQLRQRLSEAERQLSQRKATKDIGIQVNLVVDGRVWERSDEEREAQMQRRSFQRHQWERDDLDDRYRAVSSTPIKGSLRRSRSLSPRRPYSYQPDPTMRDEAEEIAFRDFKPGEEHIADRRIADLRKLLKLKNSELDEMRSAHTRRLERLKALQASYNVLKEQIKTYDAEERDPPKKKKGRRSEQRKLQKEDSDAVWNELAYFKQQTVNVLQERMNLHEELDCLRVQTASDATTIKELTACLEKERQELEGQLSQLQEANRREKTERDQALELRDKVNELQRLLQRLEREKDGLTRDKSRLETENRSLRMGVSKQRAVEAQKESKMLELRGTINHLKKKLKHLKQRQRHTVGGMSFRRSKMTKEHQALLNRSIQEMSSIFPGFGSDDWDEMNNSDSPKESTSLESLGQQIVETSRSADMFHTPRRRRRGSDKLSPSARQLLSIQKHLRRMAQAYEDNPVRDVILKSVATQTERVLQASMIDAGVGEYLINDDVISSVTPNSTASCSTMTDNTLTEQSDTELRDVGTSPHVPLTRLARNISRRSQGAGASGPSLASLKQRVTSLQQQVSLLKESKTSLQRTVTEQEELTEQLQSDLNLANQRLKMSRQTVQRLTSELEESNQRRALFEKQLEEGETEFKKQAETERKQMETRLKAQSGEVSRQATIIKSLKADLEARDVTVKALQEKVSRQDRDISQKRSLIDDLKARARSIDSDNKVATRATEILEDRITALTETNEKRRVEIDSIRKQLSTVSKEKRHYEQLYMKCKTELDRKVKSLQDAHVKLAEAETISTELEVTAGQQLKQLARQTEVALEAAKSKLKKTQAQNAELQDFVKGLASCLLNQTQEARQKLRPVPRQPDPSRDNLNGSLSRVQGIASSILNMSASDLDEFMASSEEDGDKEAKDQEEIAERKKDQRWMKQIGSTLSSKVLSSDKLLDLFTRKLEEKDLLLSRERQTDR</sequence>
<dbReference type="GO" id="GO:0010457">
    <property type="term" value="P:centriole-centriole cohesion"/>
    <property type="evidence" value="ECO:0007669"/>
    <property type="project" value="TreeGrafter"/>
</dbReference>
<evidence type="ECO:0000256" key="1">
    <source>
        <dbReference type="SAM" id="Coils"/>
    </source>
</evidence>